<sequence>MDEIIKLNLSDVLSKLKVDEKSLALSVPYQLIDTDVDGKNDQLIFLSDFKGKELKNINLQELLTTETLEFPKRTQAEISHKVSGKWEGREYIGGHFENTNHLAVPPEHTDHSWFIRYEGPGWESDKVGYRFYLDWRNATDIFGKKTPNMVLQDVGQDGFDSYHEEADWGMDVLKVGESLGVGSLGMWLNNKAERVAETSNLDVKILDNGNIFSRFRTSYNNWNIDNKKITLLSDISIAAGSRMSHQEITLSENVDNICTGIVKHKNGSLISMSNKRNSGWGYLATYGKQSLNDDNLGMAVLFKNDDLIEVTEDDHSHVLVLKPKFKKLDYFFLAAWELEKDGITSEADFIKYLNESVEALNQPITINN</sequence>
<evidence type="ECO:0000313" key="2">
    <source>
        <dbReference type="Proteomes" id="UP001156666"/>
    </source>
</evidence>
<keyword evidence="2" id="KW-1185">Reference proteome</keyword>
<proteinExistence type="predicted"/>
<dbReference type="Pfam" id="PF16153">
    <property type="entry name" value="DUF4861"/>
    <property type="match status" value="1"/>
</dbReference>
<reference evidence="1" key="2">
    <citation type="submission" date="2023-01" db="EMBL/GenBank/DDBJ databases">
        <title>Draft genome sequence of Portibacter lacus strain NBRC 108769.</title>
        <authorList>
            <person name="Sun Q."/>
            <person name="Mori K."/>
        </authorList>
    </citation>
    <scope>NUCLEOTIDE SEQUENCE</scope>
    <source>
        <strain evidence="1">NBRC 108769</strain>
    </source>
</reference>
<accession>A0AA37SIW7</accession>
<comment type="caution">
    <text evidence="1">The sequence shown here is derived from an EMBL/GenBank/DDBJ whole genome shotgun (WGS) entry which is preliminary data.</text>
</comment>
<protein>
    <recommendedName>
        <fullName evidence="3">DUF4861 domain-containing protein</fullName>
    </recommendedName>
</protein>
<organism evidence="1 2">
    <name type="scientific">Portibacter lacus</name>
    <dbReference type="NCBI Taxonomy" id="1099794"/>
    <lineage>
        <taxon>Bacteria</taxon>
        <taxon>Pseudomonadati</taxon>
        <taxon>Bacteroidota</taxon>
        <taxon>Saprospiria</taxon>
        <taxon>Saprospirales</taxon>
        <taxon>Haliscomenobacteraceae</taxon>
        <taxon>Portibacter</taxon>
    </lineage>
</organism>
<gene>
    <name evidence="1" type="ORF">GCM10007940_00880</name>
</gene>
<evidence type="ECO:0008006" key="3">
    <source>
        <dbReference type="Google" id="ProtNLM"/>
    </source>
</evidence>
<dbReference type="Proteomes" id="UP001156666">
    <property type="component" value="Unassembled WGS sequence"/>
</dbReference>
<dbReference type="InterPro" id="IPR032342">
    <property type="entry name" value="DUF4861"/>
</dbReference>
<name>A0AA37SIW7_9BACT</name>
<dbReference type="EMBL" id="BSOH01000001">
    <property type="protein sequence ID" value="GLR15473.1"/>
    <property type="molecule type" value="Genomic_DNA"/>
</dbReference>
<dbReference type="AlphaFoldDB" id="A0AA37SIW7"/>
<evidence type="ECO:0000313" key="1">
    <source>
        <dbReference type="EMBL" id="GLR15473.1"/>
    </source>
</evidence>
<reference evidence="1" key="1">
    <citation type="journal article" date="2014" name="Int. J. Syst. Evol. Microbiol.">
        <title>Complete genome sequence of Corynebacterium casei LMG S-19264T (=DSM 44701T), isolated from a smear-ripened cheese.</title>
        <authorList>
            <consortium name="US DOE Joint Genome Institute (JGI-PGF)"/>
            <person name="Walter F."/>
            <person name="Albersmeier A."/>
            <person name="Kalinowski J."/>
            <person name="Ruckert C."/>
        </authorList>
    </citation>
    <scope>NUCLEOTIDE SEQUENCE</scope>
    <source>
        <strain evidence="1">NBRC 108769</strain>
    </source>
</reference>